<evidence type="ECO:0008006" key="4">
    <source>
        <dbReference type="Google" id="ProtNLM"/>
    </source>
</evidence>
<dbReference type="Proteomes" id="UP001500016">
    <property type="component" value="Unassembled WGS sequence"/>
</dbReference>
<protein>
    <recommendedName>
        <fullName evidence="4">SWF or SNF family helicase</fullName>
    </recommendedName>
</protein>
<feature type="region of interest" description="Disordered" evidence="1">
    <location>
        <begin position="200"/>
        <end position="221"/>
    </location>
</feature>
<evidence type="ECO:0000313" key="2">
    <source>
        <dbReference type="EMBL" id="GAA2066765.1"/>
    </source>
</evidence>
<comment type="caution">
    <text evidence="2">The sequence shown here is derived from an EMBL/GenBank/DDBJ whole genome shotgun (WGS) entry which is preliminary data.</text>
</comment>
<accession>A0ABN2VP37</accession>
<organism evidence="2 3">
    <name type="scientific">Streptomyces albiaxialis</name>
    <dbReference type="NCBI Taxonomy" id="329523"/>
    <lineage>
        <taxon>Bacteria</taxon>
        <taxon>Bacillati</taxon>
        <taxon>Actinomycetota</taxon>
        <taxon>Actinomycetes</taxon>
        <taxon>Kitasatosporales</taxon>
        <taxon>Streptomycetaceae</taxon>
        <taxon>Streptomyces</taxon>
    </lineage>
</organism>
<evidence type="ECO:0000256" key="1">
    <source>
        <dbReference type="SAM" id="MobiDB-lite"/>
    </source>
</evidence>
<keyword evidence="3" id="KW-1185">Reference proteome</keyword>
<name>A0ABN2VP37_9ACTN</name>
<dbReference type="EMBL" id="BAAAPE010000002">
    <property type="protein sequence ID" value="GAA2066765.1"/>
    <property type="molecule type" value="Genomic_DNA"/>
</dbReference>
<evidence type="ECO:0000313" key="3">
    <source>
        <dbReference type="Proteomes" id="UP001500016"/>
    </source>
</evidence>
<dbReference type="PANTHER" id="PTHR38133:SF1">
    <property type="entry name" value="SLR1429 PROTEIN"/>
    <property type="match status" value="1"/>
</dbReference>
<proteinExistence type="predicted"/>
<gene>
    <name evidence="2" type="ORF">GCM10009801_13530</name>
</gene>
<sequence length="443" mass="48124">MSEYDHMSGDAAPELERIFEAMPPARGRGFARTWWGQTWLKALEDTALDGRQLKQGRKYAREGAVGAVSVRPGRITAMVRGNDRVPYRADVLLRELDEDEWDRLLEMIADEAGHIAALLDRDMPPTLVEDAAGAGIELLPGIGDLEPECGCDAWDHCHHTAALSYQVARLLDEDPFVLLLMRGRGEREVLDDLQARSTAKAAQAAAGQDRAEREGSDEPEGVPAQEAYALGAVLPPLPEPLPPVTDDARVAVYDGGTEAPGVDVGALELLAADTAERARRMLAEALSPDHAHRPVPAPLSQWQDAVRLASSRPGRSVTARLAEGCDRPERDLGPAVRAWEFGGAAALEVLETDWSSDSPEEAVLARARAQVDSAWADDDARPRFRTSGSRWTVVGADAQLRCGRDGRWWPYRKERGRWWPAGNAEHGPASALAVVLEGPESSG</sequence>
<dbReference type="PANTHER" id="PTHR38133">
    <property type="entry name" value="SLR1429 PROTEIN"/>
    <property type="match status" value="1"/>
</dbReference>
<dbReference type="RefSeq" id="WP_344525044.1">
    <property type="nucleotide sequence ID" value="NZ_BAAAPE010000002.1"/>
</dbReference>
<reference evidence="2 3" key="1">
    <citation type="journal article" date="2019" name="Int. J. Syst. Evol. Microbiol.">
        <title>The Global Catalogue of Microorganisms (GCM) 10K type strain sequencing project: providing services to taxonomists for standard genome sequencing and annotation.</title>
        <authorList>
            <consortium name="The Broad Institute Genomics Platform"/>
            <consortium name="The Broad Institute Genome Sequencing Center for Infectious Disease"/>
            <person name="Wu L."/>
            <person name="Ma J."/>
        </authorList>
    </citation>
    <scope>NUCLEOTIDE SEQUENCE [LARGE SCALE GENOMIC DNA]</scope>
    <source>
        <strain evidence="2 3">JCM 15478</strain>
    </source>
</reference>